<sequence length="239" mass="27035">MPPLLMIIEPAPSQPERFLDRLRALDDGDPHGLVFSPQPARLDFQPHAYVACINVYQDADRADTLTQMRQIIQMNLTRLMDTQEGQAWLAEIRGHANGRFVPEPRLTDLRILNLDLRGLPQGLDVPLPAMPAWALPLLTRPQGRKLSQEDARFVDPLDSLLPPPELEEGLPLAVRNRLAVLQEDREGSSVEALPWELEEDPRRDLTPEELALFQDDVRLDRTEGSVLVIPFDHDSDAPF</sequence>
<accession>A0A918CDE2</accession>
<proteinExistence type="predicted"/>
<evidence type="ECO:0000313" key="1">
    <source>
        <dbReference type="EMBL" id="GGR17344.1"/>
    </source>
</evidence>
<dbReference type="EMBL" id="BMQL01000020">
    <property type="protein sequence ID" value="GGR17344.1"/>
    <property type="molecule type" value="Genomic_DNA"/>
</dbReference>
<keyword evidence="2" id="KW-1185">Reference proteome</keyword>
<dbReference type="AlphaFoldDB" id="A0A918CDE2"/>
<organism evidence="1 2">
    <name type="scientific">Deinococcus ruber</name>
    <dbReference type="NCBI Taxonomy" id="1848197"/>
    <lineage>
        <taxon>Bacteria</taxon>
        <taxon>Thermotogati</taxon>
        <taxon>Deinococcota</taxon>
        <taxon>Deinococci</taxon>
        <taxon>Deinococcales</taxon>
        <taxon>Deinococcaceae</taxon>
        <taxon>Deinococcus</taxon>
    </lineage>
</organism>
<dbReference type="Proteomes" id="UP000603865">
    <property type="component" value="Unassembled WGS sequence"/>
</dbReference>
<name>A0A918CDE2_9DEIO</name>
<reference evidence="1" key="1">
    <citation type="journal article" date="2014" name="Int. J. Syst. Evol. Microbiol.">
        <title>Complete genome sequence of Corynebacterium casei LMG S-19264T (=DSM 44701T), isolated from a smear-ripened cheese.</title>
        <authorList>
            <consortium name="US DOE Joint Genome Institute (JGI-PGF)"/>
            <person name="Walter F."/>
            <person name="Albersmeier A."/>
            <person name="Kalinowski J."/>
            <person name="Ruckert C."/>
        </authorList>
    </citation>
    <scope>NUCLEOTIDE SEQUENCE</scope>
    <source>
        <strain evidence="1">JCM 31311</strain>
    </source>
</reference>
<evidence type="ECO:0000313" key="2">
    <source>
        <dbReference type="Proteomes" id="UP000603865"/>
    </source>
</evidence>
<gene>
    <name evidence="1" type="ORF">GCM10008957_32490</name>
</gene>
<reference evidence="1" key="2">
    <citation type="submission" date="2020-09" db="EMBL/GenBank/DDBJ databases">
        <authorList>
            <person name="Sun Q."/>
            <person name="Ohkuma M."/>
        </authorList>
    </citation>
    <scope>NUCLEOTIDE SEQUENCE</scope>
    <source>
        <strain evidence="1">JCM 31311</strain>
    </source>
</reference>
<comment type="caution">
    <text evidence="1">The sequence shown here is derived from an EMBL/GenBank/DDBJ whole genome shotgun (WGS) entry which is preliminary data.</text>
</comment>
<protein>
    <submittedName>
        <fullName evidence="1">Uncharacterized protein</fullName>
    </submittedName>
</protein>